<dbReference type="EMBL" id="JANBPU010000085">
    <property type="protein sequence ID" value="KAJ1916957.1"/>
    <property type="molecule type" value="Genomic_DNA"/>
</dbReference>
<sequence length="143" mass="14558">MKFFTTSAIFAAVAALAVSAKDINPDVLSEVSKNWGAVSDVVAKDLPMLKGVMPDVYNQATQAIGGTALPPSFDEGLVSRVANTLPEAVLKLLLSKAGIEGDPFGQPTGATETAEPQPSGSTPPTPSSSPSTPPAPPGKCKPQ</sequence>
<dbReference type="AlphaFoldDB" id="A0A9W8A145"/>
<keyword evidence="4" id="KW-1185">Reference proteome</keyword>
<evidence type="ECO:0000256" key="1">
    <source>
        <dbReference type="SAM" id="MobiDB-lite"/>
    </source>
</evidence>
<evidence type="ECO:0000313" key="3">
    <source>
        <dbReference type="EMBL" id="KAJ1916957.1"/>
    </source>
</evidence>
<keyword evidence="2" id="KW-0732">Signal</keyword>
<organism evidence="3 4">
    <name type="scientific">Mycoemilia scoparia</name>
    <dbReference type="NCBI Taxonomy" id="417184"/>
    <lineage>
        <taxon>Eukaryota</taxon>
        <taxon>Fungi</taxon>
        <taxon>Fungi incertae sedis</taxon>
        <taxon>Zoopagomycota</taxon>
        <taxon>Kickxellomycotina</taxon>
        <taxon>Kickxellomycetes</taxon>
        <taxon>Kickxellales</taxon>
        <taxon>Kickxellaceae</taxon>
        <taxon>Mycoemilia</taxon>
    </lineage>
</organism>
<feature type="compositionally biased region" description="Pro residues" evidence="1">
    <location>
        <begin position="121"/>
        <end position="143"/>
    </location>
</feature>
<protein>
    <submittedName>
        <fullName evidence="3">Uncharacterized protein</fullName>
    </submittedName>
</protein>
<accession>A0A9W8A145</accession>
<evidence type="ECO:0000313" key="4">
    <source>
        <dbReference type="Proteomes" id="UP001150538"/>
    </source>
</evidence>
<feature type="region of interest" description="Disordered" evidence="1">
    <location>
        <begin position="101"/>
        <end position="143"/>
    </location>
</feature>
<dbReference type="Proteomes" id="UP001150538">
    <property type="component" value="Unassembled WGS sequence"/>
</dbReference>
<feature type="chain" id="PRO_5040907923" evidence="2">
    <location>
        <begin position="21"/>
        <end position="143"/>
    </location>
</feature>
<reference evidence="3" key="1">
    <citation type="submission" date="2022-07" db="EMBL/GenBank/DDBJ databases">
        <title>Phylogenomic reconstructions and comparative analyses of Kickxellomycotina fungi.</title>
        <authorList>
            <person name="Reynolds N.K."/>
            <person name="Stajich J.E."/>
            <person name="Barry K."/>
            <person name="Grigoriev I.V."/>
            <person name="Crous P."/>
            <person name="Smith M.E."/>
        </authorList>
    </citation>
    <scope>NUCLEOTIDE SEQUENCE</scope>
    <source>
        <strain evidence="3">NBRC 100468</strain>
    </source>
</reference>
<dbReference type="OrthoDB" id="5589637at2759"/>
<evidence type="ECO:0000256" key="2">
    <source>
        <dbReference type="SAM" id="SignalP"/>
    </source>
</evidence>
<name>A0A9W8A145_9FUNG</name>
<gene>
    <name evidence="3" type="ORF">H4219_003482</name>
</gene>
<proteinExistence type="predicted"/>
<comment type="caution">
    <text evidence="3">The sequence shown here is derived from an EMBL/GenBank/DDBJ whole genome shotgun (WGS) entry which is preliminary data.</text>
</comment>
<feature type="signal peptide" evidence="2">
    <location>
        <begin position="1"/>
        <end position="20"/>
    </location>
</feature>